<dbReference type="AlphaFoldDB" id="A0AAD7ZQ20"/>
<evidence type="ECO:0000313" key="2">
    <source>
        <dbReference type="EMBL" id="KAJ9584735.1"/>
    </source>
</evidence>
<keyword evidence="1" id="KW-0472">Membrane</keyword>
<feature type="non-terminal residue" evidence="2">
    <location>
        <position position="1"/>
    </location>
</feature>
<comment type="caution">
    <text evidence="2">The sequence shown here is derived from an EMBL/GenBank/DDBJ whole genome shotgun (WGS) entry which is preliminary data.</text>
</comment>
<proteinExistence type="predicted"/>
<gene>
    <name evidence="2" type="ORF">L9F63_020916</name>
</gene>
<protein>
    <submittedName>
        <fullName evidence="2">Uncharacterized protein</fullName>
    </submittedName>
</protein>
<name>A0AAD7ZQ20_DIPPU</name>
<evidence type="ECO:0000256" key="1">
    <source>
        <dbReference type="SAM" id="Phobius"/>
    </source>
</evidence>
<dbReference type="Proteomes" id="UP001233999">
    <property type="component" value="Unassembled WGS sequence"/>
</dbReference>
<sequence length="76" mass="8926">VLHDNIQMEMRQKKVSHYRAQEILGNRNLVFTPRAKLTKKVIAKGSKFVKYVFLGYLRALYSFVSHYGFSLYLLSL</sequence>
<keyword evidence="1" id="KW-0812">Transmembrane</keyword>
<feature type="transmembrane region" description="Helical" evidence="1">
    <location>
        <begin position="48"/>
        <end position="69"/>
    </location>
</feature>
<reference evidence="2" key="1">
    <citation type="journal article" date="2023" name="IScience">
        <title>Live-bearing cockroach genome reveals convergent evolutionary mechanisms linked to viviparity in insects and beyond.</title>
        <authorList>
            <person name="Fouks B."/>
            <person name="Harrison M.C."/>
            <person name="Mikhailova A.A."/>
            <person name="Marchal E."/>
            <person name="English S."/>
            <person name="Carruthers M."/>
            <person name="Jennings E.C."/>
            <person name="Chiamaka E.L."/>
            <person name="Frigard R.A."/>
            <person name="Pippel M."/>
            <person name="Attardo G.M."/>
            <person name="Benoit J.B."/>
            <person name="Bornberg-Bauer E."/>
            <person name="Tobe S.S."/>
        </authorList>
    </citation>
    <scope>NUCLEOTIDE SEQUENCE</scope>
    <source>
        <strain evidence="2">Stay&amp;Tobe</strain>
    </source>
</reference>
<reference evidence="2" key="2">
    <citation type="submission" date="2023-05" db="EMBL/GenBank/DDBJ databases">
        <authorList>
            <person name="Fouks B."/>
        </authorList>
    </citation>
    <scope>NUCLEOTIDE SEQUENCE</scope>
    <source>
        <strain evidence="2">Stay&amp;Tobe</strain>
        <tissue evidence="2">Testes</tissue>
    </source>
</reference>
<keyword evidence="1" id="KW-1133">Transmembrane helix</keyword>
<keyword evidence="3" id="KW-1185">Reference proteome</keyword>
<dbReference type="EMBL" id="JASPKZ010007366">
    <property type="protein sequence ID" value="KAJ9584735.1"/>
    <property type="molecule type" value="Genomic_DNA"/>
</dbReference>
<evidence type="ECO:0000313" key="3">
    <source>
        <dbReference type="Proteomes" id="UP001233999"/>
    </source>
</evidence>
<feature type="non-terminal residue" evidence="2">
    <location>
        <position position="76"/>
    </location>
</feature>
<accession>A0AAD7ZQ20</accession>
<organism evidence="2 3">
    <name type="scientific">Diploptera punctata</name>
    <name type="common">Pacific beetle cockroach</name>
    <dbReference type="NCBI Taxonomy" id="6984"/>
    <lineage>
        <taxon>Eukaryota</taxon>
        <taxon>Metazoa</taxon>
        <taxon>Ecdysozoa</taxon>
        <taxon>Arthropoda</taxon>
        <taxon>Hexapoda</taxon>
        <taxon>Insecta</taxon>
        <taxon>Pterygota</taxon>
        <taxon>Neoptera</taxon>
        <taxon>Polyneoptera</taxon>
        <taxon>Dictyoptera</taxon>
        <taxon>Blattodea</taxon>
        <taxon>Blaberoidea</taxon>
        <taxon>Blaberidae</taxon>
        <taxon>Diplopterinae</taxon>
        <taxon>Diploptera</taxon>
    </lineage>
</organism>